<organism evidence="4 5">
    <name type="scientific">Spirosoma sordidisoli</name>
    <dbReference type="NCBI Taxonomy" id="2502893"/>
    <lineage>
        <taxon>Bacteria</taxon>
        <taxon>Pseudomonadati</taxon>
        <taxon>Bacteroidota</taxon>
        <taxon>Cytophagia</taxon>
        <taxon>Cytophagales</taxon>
        <taxon>Cytophagaceae</taxon>
        <taxon>Spirosoma</taxon>
    </lineage>
</organism>
<dbReference type="EMBL" id="SBLB01000005">
    <property type="protein sequence ID" value="RYC68517.1"/>
    <property type="molecule type" value="Genomic_DNA"/>
</dbReference>
<dbReference type="PANTHER" id="PTHR44858:SF1">
    <property type="entry name" value="UDP-N-ACETYLGLUCOSAMINE--PEPTIDE N-ACETYLGLUCOSAMINYLTRANSFERASE SPINDLY-RELATED"/>
    <property type="match status" value="1"/>
</dbReference>
<dbReference type="Pfam" id="PF13432">
    <property type="entry name" value="TPR_16"/>
    <property type="match status" value="1"/>
</dbReference>
<keyword evidence="1" id="KW-0677">Repeat</keyword>
<dbReference type="Pfam" id="PF07719">
    <property type="entry name" value="TPR_2"/>
    <property type="match status" value="1"/>
</dbReference>
<evidence type="ECO:0000256" key="2">
    <source>
        <dbReference type="ARBA" id="ARBA00022803"/>
    </source>
</evidence>
<sequence length="267" mass="30536">MKRFLLISLIWPGYLLAQDNARQIEMTQLLLIKNHQVLSGNKQPDGLAEHSETVLRKAERYRYQGDFDKAVPLYQQAAQLNPKRQGYIGYVHLAFLHDYSRAMQYLNAYDALTPTFDDIEGNNPVSYYRGVIYLKTNEFALAIEQLNKSIGDIERKHGSEWVNYRYYVSRARAFLATSQPQKALDDLDKAVANYKKSALAYYHRGLALVQLGRTAEAKSAFQDAQFFFGAKRVEALQAGQAVIPEDQLFPLYESEIEAAIDQLKLKP</sequence>
<dbReference type="RefSeq" id="WP_077919496.1">
    <property type="nucleotide sequence ID" value="NZ_SBLB01000005.1"/>
</dbReference>
<dbReference type="InterPro" id="IPR011990">
    <property type="entry name" value="TPR-like_helical_dom_sf"/>
</dbReference>
<dbReference type="Gene3D" id="1.25.40.10">
    <property type="entry name" value="Tetratricopeptide repeat domain"/>
    <property type="match status" value="2"/>
</dbReference>
<evidence type="ECO:0000313" key="5">
    <source>
        <dbReference type="Proteomes" id="UP000290407"/>
    </source>
</evidence>
<name>A0A4Q2UGP8_9BACT</name>
<dbReference type="AlphaFoldDB" id="A0A4Q2UGP8"/>
<comment type="caution">
    <text evidence="4">The sequence shown here is derived from an EMBL/GenBank/DDBJ whole genome shotgun (WGS) entry which is preliminary data.</text>
</comment>
<evidence type="ECO:0000313" key="4">
    <source>
        <dbReference type="EMBL" id="RYC68517.1"/>
    </source>
</evidence>
<proteinExistence type="predicted"/>
<evidence type="ECO:0000256" key="1">
    <source>
        <dbReference type="ARBA" id="ARBA00022737"/>
    </source>
</evidence>
<protein>
    <submittedName>
        <fullName evidence="4">Tetratricopeptide repeat protein</fullName>
    </submittedName>
</protein>
<dbReference type="InterPro" id="IPR050498">
    <property type="entry name" value="Ycf3"/>
</dbReference>
<accession>A0A4Q2UGP8</accession>
<gene>
    <name evidence="4" type="ORF">EQG79_19390</name>
</gene>
<evidence type="ECO:0000256" key="3">
    <source>
        <dbReference type="PROSITE-ProRule" id="PRU00339"/>
    </source>
</evidence>
<keyword evidence="5" id="KW-1185">Reference proteome</keyword>
<dbReference type="PANTHER" id="PTHR44858">
    <property type="entry name" value="TETRATRICOPEPTIDE REPEAT PROTEIN 6"/>
    <property type="match status" value="1"/>
</dbReference>
<feature type="repeat" description="TPR" evidence="3">
    <location>
        <begin position="51"/>
        <end position="84"/>
    </location>
</feature>
<dbReference type="InterPro" id="IPR013105">
    <property type="entry name" value="TPR_2"/>
</dbReference>
<dbReference type="PROSITE" id="PS50005">
    <property type="entry name" value="TPR"/>
    <property type="match status" value="1"/>
</dbReference>
<reference evidence="4 5" key="1">
    <citation type="submission" date="2019-01" db="EMBL/GenBank/DDBJ databases">
        <title>Spirosoma flava sp. nov., a propanil-degrading bacterium isolated from herbicide-contaminated soil.</title>
        <authorList>
            <person name="Zhang L."/>
            <person name="Jiang J.-D."/>
        </authorList>
    </citation>
    <scope>NUCLEOTIDE SEQUENCE [LARGE SCALE GENOMIC DNA]</scope>
    <source>
        <strain evidence="4 5">TY50</strain>
    </source>
</reference>
<dbReference type="Proteomes" id="UP000290407">
    <property type="component" value="Unassembled WGS sequence"/>
</dbReference>
<dbReference type="InterPro" id="IPR019734">
    <property type="entry name" value="TPR_rpt"/>
</dbReference>
<dbReference type="SMART" id="SM00028">
    <property type="entry name" value="TPR"/>
    <property type="match status" value="4"/>
</dbReference>
<keyword evidence="2 3" id="KW-0802">TPR repeat</keyword>
<dbReference type="SUPFAM" id="SSF48452">
    <property type="entry name" value="TPR-like"/>
    <property type="match status" value="1"/>
</dbReference>